<comment type="caution">
    <text evidence="2">The sequence shown here is derived from an EMBL/GenBank/DDBJ whole genome shotgun (WGS) entry which is preliminary data.</text>
</comment>
<feature type="transmembrane region" description="Helical" evidence="1">
    <location>
        <begin position="240"/>
        <end position="261"/>
    </location>
</feature>
<protein>
    <submittedName>
        <fullName evidence="2">Uncharacterized protein</fullName>
    </submittedName>
</protein>
<keyword evidence="1" id="KW-1133">Transmembrane helix</keyword>
<dbReference type="EMBL" id="BMVG01000031">
    <property type="protein sequence ID" value="GHE12097.1"/>
    <property type="molecule type" value="Genomic_DNA"/>
</dbReference>
<keyword evidence="3" id="KW-1185">Reference proteome</keyword>
<feature type="transmembrane region" description="Helical" evidence="1">
    <location>
        <begin position="69"/>
        <end position="90"/>
    </location>
</feature>
<evidence type="ECO:0000256" key="1">
    <source>
        <dbReference type="SAM" id="Phobius"/>
    </source>
</evidence>
<dbReference type="AlphaFoldDB" id="A0A919D6F2"/>
<sequence>MTASSGNPRPFALTHALLWRLLHEGRHHLLAPVLPFVAALAIMVLTSLRGSGAVNGAGSFLNVAARYTSGGHAVTVGILLTLGPALAALFNSMSVTRAVQGLVGAEVTRGGFEELLGAPYTPRRIAAAILGYMAAAATCFWAAYMAIVALATGLLVATTSTRLHLGAGYTALALVLPLLIALTGGSLALLVSLLFPRLTQIGGAAGLSGGNLGNVISMLPALGSVFVLTYGLPHLGATRLLVAAGGTTFVIAFASVTIVAACFSPETALDS</sequence>
<feature type="transmembrane region" description="Helical" evidence="1">
    <location>
        <begin position="125"/>
        <end position="157"/>
    </location>
</feature>
<reference evidence="2" key="1">
    <citation type="journal article" date="2014" name="Int. J. Syst. Evol. Microbiol.">
        <title>Complete genome sequence of Corynebacterium casei LMG S-19264T (=DSM 44701T), isolated from a smear-ripened cheese.</title>
        <authorList>
            <consortium name="US DOE Joint Genome Institute (JGI-PGF)"/>
            <person name="Walter F."/>
            <person name="Albersmeier A."/>
            <person name="Kalinowski J."/>
            <person name="Ruckert C."/>
        </authorList>
    </citation>
    <scope>NUCLEOTIDE SEQUENCE</scope>
    <source>
        <strain evidence="2">JCM 4714</strain>
    </source>
</reference>
<keyword evidence="1" id="KW-0812">Transmembrane</keyword>
<keyword evidence="1" id="KW-0472">Membrane</keyword>
<evidence type="ECO:0000313" key="3">
    <source>
        <dbReference type="Proteomes" id="UP000655443"/>
    </source>
</evidence>
<dbReference type="Proteomes" id="UP000655443">
    <property type="component" value="Unassembled WGS sequence"/>
</dbReference>
<organism evidence="2 3">
    <name type="scientific">Streptomyces alanosinicus</name>
    <dbReference type="NCBI Taxonomy" id="68171"/>
    <lineage>
        <taxon>Bacteria</taxon>
        <taxon>Bacillati</taxon>
        <taxon>Actinomycetota</taxon>
        <taxon>Actinomycetes</taxon>
        <taxon>Kitasatosporales</taxon>
        <taxon>Streptomycetaceae</taxon>
        <taxon>Streptomyces</taxon>
    </lineage>
</organism>
<name>A0A919D6F2_9ACTN</name>
<reference evidence="2" key="2">
    <citation type="submission" date="2020-09" db="EMBL/GenBank/DDBJ databases">
        <authorList>
            <person name="Sun Q."/>
            <person name="Ohkuma M."/>
        </authorList>
    </citation>
    <scope>NUCLEOTIDE SEQUENCE</scope>
    <source>
        <strain evidence="2">JCM 4714</strain>
    </source>
</reference>
<accession>A0A919D6F2</accession>
<gene>
    <name evidence="2" type="ORF">GCM10010339_74240</name>
</gene>
<proteinExistence type="predicted"/>
<feature type="transmembrane region" description="Helical" evidence="1">
    <location>
        <begin position="29"/>
        <end position="48"/>
    </location>
</feature>
<dbReference type="RefSeq" id="WP_189958007.1">
    <property type="nucleotide sequence ID" value="NZ_BMVG01000031.1"/>
</dbReference>
<evidence type="ECO:0000313" key="2">
    <source>
        <dbReference type="EMBL" id="GHE12097.1"/>
    </source>
</evidence>
<feature type="transmembrane region" description="Helical" evidence="1">
    <location>
        <begin position="215"/>
        <end position="233"/>
    </location>
</feature>
<feature type="transmembrane region" description="Helical" evidence="1">
    <location>
        <begin position="169"/>
        <end position="195"/>
    </location>
</feature>